<feature type="transmembrane region" description="Helical" evidence="1">
    <location>
        <begin position="53"/>
        <end position="74"/>
    </location>
</feature>
<comment type="caution">
    <text evidence="2">The sequence shown here is derived from an EMBL/GenBank/DDBJ whole genome shotgun (WGS) entry which is preliminary data.</text>
</comment>
<dbReference type="EMBL" id="BRPL01000002">
    <property type="protein sequence ID" value="GLB46361.1"/>
    <property type="molecule type" value="Genomic_DNA"/>
</dbReference>
<reference evidence="2" key="1">
    <citation type="submission" date="2022-07" db="EMBL/GenBank/DDBJ databases">
        <authorList>
            <person name="Kouya T."/>
            <person name="Ishiyama Y."/>
        </authorList>
    </citation>
    <scope>NUCLEOTIDE SEQUENCE</scope>
    <source>
        <strain evidence="2">WR16-4</strain>
    </source>
</reference>
<reference evidence="2" key="2">
    <citation type="journal article" date="2023" name="PLoS ONE">
        <title>Philodulcilactobacillus myokoensis gen. nov., sp. nov., a fructophilic, acidophilic, and agar-phobic lactic acid bacterium isolated from fermented vegetable extracts.</title>
        <authorList>
            <person name="Kouya T."/>
            <person name="Ishiyama Y."/>
            <person name="Ohashi S."/>
            <person name="Kumakubo R."/>
            <person name="Yamazaki T."/>
            <person name="Otaki T."/>
        </authorList>
    </citation>
    <scope>NUCLEOTIDE SEQUENCE</scope>
    <source>
        <strain evidence="2">WR16-4</strain>
    </source>
</reference>
<feature type="transmembrane region" description="Helical" evidence="1">
    <location>
        <begin position="12"/>
        <end position="33"/>
    </location>
</feature>
<accession>A0A9W6B065</accession>
<sequence>MVNTLIKFITTLIDSFLFFILYSAIFVLIYAFIAVFNRNQLFVNILSLNNIMINYGATMVVIYIILIIFMYCWIRYEIDDYSDDYIIKYKILLNSSKKFNLKRIIESVFLFIFLILFYCFINSALNVKNIKKVDPYLPLYVIYISFYLSYHYKVLIYKINNMQDKTFIAFITTLITATATIIGAIIAAIFEN</sequence>
<dbReference type="AlphaFoldDB" id="A0A9W6B065"/>
<organism evidence="2 3">
    <name type="scientific">Philodulcilactobacillus myokoensis</name>
    <dbReference type="NCBI Taxonomy" id="2929573"/>
    <lineage>
        <taxon>Bacteria</taxon>
        <taxon>Bacillati</taxon>
        <taxon>Bacillota</taxon>
        <taxon>Bacilli</taxon>
        <taxon>Lactobacillales</taxon>
        <taxon>Lactobacillaceae</taxon>
        <taxon>Philodulcilactobacillus</taxon>
    </lineage>
</organism>
<name>A0A9W6B065_9LACO</name>
<evidence type="ECO:0000313" key="3">
    <source>
        <dbReference type="Proteomes" id="UP001144204"/>
    </source>
</evidence>
<keyword evidence="1" id="KW-0812">Transmembrane</keyword>
<keyword evidence="1" id="KW-1133">Transmembrane helix</keyword>
<gene>
    <name evidence="2" type="ORF">WR164_03400</name>
</gene>
<keyword evidence="1" id="KW-0472">Membrane</keyword>
<feature type="transmembrane region" description="Helical" evidence="1">
    <location>
        <begin position="104"/>
        <end position="125"/>
    </location>
</feature>
<evidence type="ECO:0000313" key="2">
    <source>
        <dbReference type="EMBL" id="GLB46361.1"/>
    </source>
</evidence>
<feature type="transmembrane region" description="Helical" evidence="1">
    <location>
        <begin position="167"/>
        <end position="190"/>
    </location>
</feature>
<evidence type="ECO:0000256" key="1">
    <source>
        <dbReference type="SAM" id="Phobius"/>
    </source>
</evidence>
<proteinExistence type="predicted"/>
<dbReference type="Proteomes" id="UP001144204">
    <property type="component" value="Unassembled WGS sequence"/>
</dbReference>
<keyword evidence="3" id="KW-1185">Reference proteome</keyword>
<feature type="transmembrane region" description="Helical" evidence="1">
    <location>
        <begin position="137"/>
        <end position="155"/>
    </location>
</feature>
<protein>
    <submittedName>
        <fullName evidence="2">Uncharacterized protein</fullName>
    </submittedName>
</protein>